<reference evidence="8 9" key="2">
    <citation type="submission" date="2009-02" db="EMBL/GenBank/DDBJ databases">
        <title>Draft genome sequence of Blautia hydrogenotrophica DSM 10507 (Ruminococcus hydrogenotrophicus DSM 10507).</title>
        <authorList>
            <person name="Sudarsanam P."/>
            <person name="Ley R."/>
            <person name="Guruge J."/>
            <person name="Turnbaugh P.J."/>
            <person name="Mahowald M."/>
            <person name="Liep D."/>
            <person name="Gordon J."/>
        </authorList>
    </citation>
    <scope>NUCLEOTIDE SEQUENCE [LARGE SCALE GENOMIC DNA]</scope>
    <source>
        <strain evidence="9">DSM 10507 / JCM 14656 / S5a33</strain>
    </source>
</reference>
<dbReference type="Proteomes" id="UP000003100">
    <property type="component" value="Unassembled WGS sequence"/>
</dbReference>
<reference evidence="8 9" key="1">
    <citation type="submission" date="2009-01" db="EMBL/GenBank/DDBJ databases">
        <authorList>
            <person name="Fulton L."/>
            <person name="Clifton S."/>
            <person name="Fulton B."/>
            <person name="Xu J."/>
            <person name="Minx P."/>
            <person name="Pepin K.H."/>
            <person name="Johnson M."/>
            <person name="Bhonagiri V."/>
            <person name="Nash W.E."/>
            <person name="Mardis E.R."/>
            <person name="Wilson R.K."/>
        </authorList>
    </citation>
    <scope>NUCLEOTIDE SEQUENCE [LARGE SCALE GENOMIC DNA]</scope>
    <source>
        <strain evidence="9">DSM 10507 / JCM 14656 / S5a33</strain>
    </source>
</reference>
<feature type="compositionally biased region" description="Basic and acidic residues" evidence="5">
    <location>
        <begin position="217"/>
        <end position="226"/>
    </location>
</feature>
<keyword evidence="4 6" id="KW-0472">Membrane</keyword>
<comment type="subcellular location">
    <subcellularLocation>
        <location evidence="1">Membrane</location>
        <topology evidence="1">Multi-pass membrane protein</topology>
    </subcellularLocation>
</comment>
<feature type="domain" description="TM7S3/TM198-like" evidence="7">
    <location>
        <begin position="27"/>
        <end position="157"/>
    </location>
</feature>
<keyword evidence="9" id="KW-1185">Reference proteome</keyword>
<name>C0CJ70_BLAHS</name>
<keyword evidence="3 6" id="KW-1133">Transmembrane helix</keyword>
<gene>
    <name evidence="8" type="ORF">RUMHYD_00888</name>
</gene>
<dbReference type="GO" id="GO:0016020">
    <property type="term" value="C:membrane"/>
    <property type="evidence" value="ECO:0007669"/>
    <property type="project" value="UniProtKB-SubCell"/>
</dbReference>
<dbReference type="EMBL" id="ACBZ01000038">
    <property type="protein sequence ID" value="EEG50181.1"/>
    <property type="molecule type" value="Genomic_DNA"/>
</dbReference>
<dbReference type="InterPro" id="IPR025256">
    <property type="entry name" value="TM7S3/TM198-like_dom"/>
</dbReference>
<evidence type="ECO:0000256" key="5">
    <source>
        <dbReference type="SAM" id="MobiDB-lite"/>
    </source>
</evidence>
<evidence type="ECO:0000259" key="7">
    <source>
        <dbReference type="Pfam" id="PF13886"/>
    </source>
</evidence>
<protein>
    <recommendedName>
        <fullName evidence="7">TM7S3/TM198-like domain-containing protein</fullName>
    </recommendedName>
</protein>
<dbReference type="AlphaFoldDB" id="C0CJ70"/>
<accession>C0CJ70</accession>
<feature type="transmembrane region" description="Helical" evidence="6">
    <location>
        <begin position="120"/>
        <end position="139"/>
    </location>
</feature>
<evidence type="ECO:0000256" key="4">
    <source>
        <dbReference type="ARBA" id="ARBA00023136"/>
    </source>
</evidence>
<feature type="compositionally biased region" description="Acidic residues" evidence="5">
    <location>
        <begin position="197"/>
        <end position="207"/>
    </location>
</feature>
<sequence length="226" mass="24304">MEDMMQIMLKLGDLLQHLEQIGKSFLIVVAVLGLLNCFLGYKLLRLWVTVVGLAVGGIGGLLAGYRFLHADPIVSVIIAGVAALILAGLAFYIYKAGIFLLCAGVGLAICIYVIHPRSSVVFFICLLVSVGIGALGVVFVKPIVIVTTSIQGGLAAGAAIVPLLQLGDTFSGRFLGIGIAVLGLIFQVLTNLHSGDDKDDEDEDDDQELGRRQRKRKEQDERIEQW</sequence>
<dbReference type="GeneID" id="86821367"/>
<comment type="caution">
    <text evidence="8">The sequence shown here is derived from an EMBL/GenBank/DDBJ whole genome shotgun (WGS) entry which is preliminary data.</text>
</comment>
<feature type="region of interest" description="Disordered" evidence="5">
    <location>
        <begin position="195"/>
        <end position="226"/>
    </location>
</feature>
<evidence type="ECO:0000313" key="9">
    <source>
        <dbReference type="Proteomes" id="UP000003100"/>
    </source>
</evidence>
<dbReference type="RefSeq" id="WP_005946463.1">
    <property type="nucleotide sequence ID" value="NZ_CP136423.1"/>
</dbReference>
<organism evidence="8 9">
    <name type="scientific">Blautia hydrogenotrophica (strain DSM 10507 / JCM 14656 / S5a33)</name>
    <name type="common">Ruminococcus hydrogenotrophicus</name>
    <dbReference type="NCBI Taxonomy" id="476272"/>
    <lineage>
        <taxon>Bacteria</taxon>
        <taxon>Bacillati</taxon>
        <taxon>Bacillota</taxon>
        <taxon>Clostridia</taxon>
        <taxon>Lachnospirales</taxon>
        <taxon>Lachnospiraceae</taxon>
        <taxon>Blautia</taxon>
    </lineage>
</organism>
<feature type="transmembrane region" description="Helical" evidence="6">
    <location>
        <begin position="20"/>
        <end position="39"/>
    </location>
</feature>
<evidence type="ECO:0000256" key="3">
    <source>
        <dbReference type="ARBA" id="ARBA00022989"/>
    </source>
</evidence>
<evidence type="ECO:0000256" key="1">
    <source>
        <dbReference type="ARBA" id="ARBA00004141"/>
    </source>
</evidence>
<evidence type="ECO:0000313" key="8">
    <source>
        <dbReference type="EMBL" id="EEG50181.1"/>
    </source>
</evidence>
<proteinExistence type="predicted"/>
<dbReference type="eggNOG" id="COG0705">
    <property type="taxonomic scope" value="Bacteria"/>
</dbReference>
<dbReference type="PATRIC" id="fig|476272.21.peg.3896"/>
<evidence type="ECO:0000256" key="6">
    <source>
        <dbReference type="SAM" id="Phobius"/>
    </source>
</evidence>
<feature type="transmembrane region" description="Helical" evidence="6">
    <location>
        <begin position="46"/>
        <end position="67"/>
    </location>
</feature>
<feature type="transmembrane region" description="Helical" evidence="6">
    <location>
        <begin position="98"/>
        <end position="114"/>
    </location>
</feature>
<dbReference type="HOGENOM" id="CLU_1222817_0_0_9"/>
<keyword evidence="2 6" id="KW-0812">Transmembrane</keyword>
<feature type="transmembrane region" description="Helical" evidence="6">
    <location>
        <begin position="73"/>
        <end position="93"/>
    </location>
</feature>
<evidence type="ECO:0000256" key="2">
    <source>
        <dbReference type="ARBA" id="ARBA00022692"/>
    </source>
</evidence>
<feature type="transmembrane region" description="Helical" evidence="6">
    <location>
        <begin position="170"/>
        <end position="189"/>
    </location>
</feature>
<feature type="transmembrane region" description="Helical" evidence="6">
    <location>
        <begin position="144"/>
        <end position="164"/>
    </location>
</feature>
<dbReference type="Pfam" id="PF13886">
    <property type="entry name" value="TM7S3_TM198"/>
    <property type="match status" value="1"/>
</dbReference>